<evidence type="ECO:0000256" key="1">
    <source>
        <dbReference type="ARBA" id="ARBA00004141"/>
    </source>
</evidence>
<reference evidence="8" key="2">
    <citation type="journal article" date="2019" name="IMA Fungus">
        <title>Genome sequencing and comparison of five Tilletia species to identify candidate genes for the detection of regulated species infecting wheat.</title>
        <authorList>
            <person name="Nguyen H.D.T."/>
            <person name="Sultana T."/>
            <person name="Kesanakurti P."/>
            <person name="Hambleton S."/>
        </authorList>
    </citation>
    <scope>NUCLEOTIDE SEQUENCE</scope>
    <source>
        <strain evidence="8">DAOMC 238032</strain>
    </source>
</reference>
<feature type="transmembrane region" description="Helical" evidence="6">
    <location>
        <begin position="240"/>
        <end position="260"/>
    </location>
</feature>
<comment type="subcellular location">
    <subcellularLocation>
        <location evidence="1">Membrane</location>
        <topology evidence="1">Multi-pass membrane protein</topology>
    </subcellularLocation>
</comment>
<feature type="region of interest" description="Disordered" evidence="5">
    <location>
        <begin position="1"/>
        <end position="51"/>
    </location>
</feature>
<dbReference type="PANTHER" id="PTHR12778:SF9">
    <property type="entry name" value="ACETYL-COENZYME A TRANSPORTER 1"/>
    <property type="match status" value="1"/>
</dbReference>
<dbReference type="GO" id="GO:0016020">
    <property type="term" value="C:membrane"/>
    <property type="evidence" value="ECO:0007669"/>
    <property type="project" value="UniProtKB-SubCell"/>
</dbReference>
<dbReference type="Proteomes" id="UP000836402">
    <property type="component" value="Unassembled WGS sequence"/>
</dbReference>
<evidence type="ECO:0000313" key="7">
    <source>
        <dbReference type="EMBL" id="CAD6918628.1"/>
    </source>
</evidence>
<proteinExistence type="predicted"/>
<accession>A0A177UEG3</accession>
<dbReference type="PANTHER" id="PTHR12778">
    <property type="entry name" value="SOLUTE CARRIER FAMILY 33 ACETYL-COA TRANSPORTER -RELATED"/>
    <property type="match status" value="1"/>
</dbReference>
<dbReference type="GO" id="GO:0035348">
    <property type="term" value="P:acetyl-CoA transmembrane transport"/>
    <property type="evidence" value="ECO:0007669"/>
    <property type="project" value="InterPro"/>
</dbReference>
<feature type="compositionally biased region" description="Polar residues" evidence="5">
    <location>
        <begin position="1"/>
        <end position="16"/>
    </location>
</feature>
<feature type="transmembrane region" description="Helical" evidence="6">
    <location>
        <begin position="396"/>
        <end position="418"/>
    </location>
</feature>
<name>A0A177UEG3_9BASI</name>
<feature type="compositionally biased region" description="Low complexity" evidence="5">
    <location>
        <begin position="21"/>
        <end position="30"/>
    </location>
</feature>
<evidence type="ECO:0000256" key="3">
    <source>
        <dbReference type="ARBA" id="ARBA00022989"/>
    </source>
</evidence>
<evidence type="ECO:0000256" key="6">
    <source>
        <dbReference type="SAM" id="Phobius"/>
    </source>
</evidence>
<reference evidence="8" key="1">
    <citation type="submission" date="2016-04" db="EMBL/GenBank/DDBJ databases">
        <authorList>
            <person name="Nguyen H.D."/>
            <person name="Kesanakurti P."/>
            <person name="Cullis J."/>
            <person name="Levesque C.A."/>
            <person name="Hambleton S."/>
        </authorList>
    </citation>
    <scope>NUCLEOTIDE SEQUENCE</scope>
    <source>
        <strain evidence="8">DAOMC 238032</strain>
    </source>
</reference>
<comment type="caution">
    <text evidence="8">The sequence shown here is derived from an EMBL/GenBank/DDBJ whole genome shotgun (WGS) entry which is preliminary data.</text>
</comment>
<dbReference type="InterPro" id="IPR036259">
    <property type="entry name" value="MFS_trans_sf"/>
</dbReference>
<evidence type="ECO:0008006" key="11">
    <source>
        <dbReference type="Google" id="ProtNLM"/>
    </source>
</evidence>
<feature type="transmembrane region" description="Helical" evidence="6">
    <location>
        <begin position="366"/>
        <end position="384"/>
    </location>
</feature>
<dbReference type="Pfam" id="PF13000">
    <property type="entry name" value="Acatn"/>
    <property type="match status" value="3"/>
</dbReference>
<dbReference type="GO" id="GO:0008521">
    <property type="term" value="F:acetyl-CoA transmembrane transporter activity"/>
    <property type="evidence" value="ECO:0007669"/>
    <property type="project" value="InterPro"/>
</dbReference>
<dbReference type="EMBL" id="CAJHJG010002201">
    <property type="protein sequence ID" value="CAD6918628.1"/>
    <property type="molecule type" value="Genomic_DNA"/>
</dbReference>
<feature type="transmembrane region" description="Helical" evidence="6">
    <location>
        <begin position="168"/>
        <end position="184"/>
    </location>
</feature>
<keyword evidence="2 6" id="KW-0812">Transmembrane</keyword>
<keyword evidence="3 6" id="KW-1133">Transmembrane helix</keyword>
<evidence type="ECO:0000256" key="4">
    <source>
        <dbReference type="ARBA" id="ARBA00023136"/>
    </source>
</evidence>
<dbReference type="InterPro" id="IPR004752">
    <property type="entry name" value="AmpG_permease/AT-1"/>
</dbReference>
<dbReference type="InterPro" id="IPR024371">
    <property type="entry name" value="AcetylCoA_trans_1-like"/>
</dbReference>
<organism evidence="8 9">
    <name type="scientific">Tilletia caries</name>
    <name type="common">wheat bunt fungus</name>
    <dbReference type="NCBI Taxonomy" id="13290"/>
    <lineage>
        <taxon>Eukaryota</taxon>
        <taxon>Fungi</taxon>
        <taxon>Dikarya</taxon>
        <taxon>Basidiomycota</taxon>
        <taxon>Ustilaginomycotina</taxon>
        <taxon>Exobasidiomycetes</taxon>
        <taxon>Tilletiales</taxon>
        <taxon>Tilletiaceae</taxon>
        <taxon>Tilletia</taxon>
    </lineage>
</organism>
<feature type="transmembrane region" description="Helical" evidence="6">
    <location>
        <begin position="204"/>
        <end position="228"/>
    </location>
</feature>
<evidence type="ECO:0000313" key="8">
    <source>
        <dbReference type="EMBL" id="KAE8261285.1"/>
    </source>
</evidence>
<evidence type="ECO:0000256" key="5">
    <source>
        <dbReference type="SAM" id="MobiDB-lite"/>
    </source>
</evidence>
<gene>
    <name evidence="8" type="ORF">A4X03_0g3385</name>
    <name evidence="7" type="ORF">JKIAZH3_G2155</name>
</gene>
<feature type="transmembrane region" description="Helical" evidence="6">
    <location>
        <begin position="424"/>
        <end position="446"/>
    </location>
</feature>
<keyword evidence="4 6" id="KW-0472">Membrane</keyword>
<dbReference type="EMBL" id="LWDD02000386">
    <property type="protein sequence ID" value="KAE8261285.1"/>
    <property type="molecule type" value="Genomic_DNA"/>
</dbReference>
<feature type="transmembrane region" description="Helical" evidence="6">
    <location>
        <begin position="547"/>
        <end position="567"/>
    </location>
</feature>
<sequence length="599" mass="64564">MASSSTQPVADSTADTLRQRGTGAAATDNDGASHHLLNRAQEHSSGLTSPDGASALGLGGGSLAVEKSAGSDGAAASGQGLSAKDKQAIALLVVLYLLQGVPVGLAFGTMPYLLKSRVSYSDIGTFAFSTWPYSLKLLWSPIVDSLFVESLTIPLLGTKLSLGRRKSWIVPFQLIIGAMMYYLGGNVDKLLLTDHPDVNYITLLFFLLVLFAATQDIAVDGWALTLLSQESVGYASTAQTFGLNTGYFLSFTVFLAFNSIEFSNKYFRPEPLDYPLITLGGYMQFWAFGFLIVTTWLLFMKKEDPDDESDDMGVKGVYNIMWRIMKLKHVRAFIIVHLVSKIGFQANEAVTGLKLVEKGFGKEDFALTVLIDFPFQLLFGYLAARWSQGSNALRPWIWAFFGRLAFAVISMGMVYYVPSSPIPYSYFALIIFVTVASGFASTVQFVGITAFHTQIADPVIGGTYMTLLNTVSNMGGTWPRSFVLKGVDLLTVANCQPPSSLKGGAASELWNDPTLQPAGFTKECVTDAGKALCDSAGGECVIERDGYYATSAVCVGIGFVLLVGYIIPVCRRLQSLPIQEWRVSMGGVPGTAAKGGKAS</sequence>
<dbReference type="SUPFAM" id="SSF103473">
    <property type="entry name" value="MFS general substrate transporter"/>
    <property type="match status" value="1"/>
</dbReference>
<protein>
    <recommendedName>
        <fullName evidence="11">Acetyl-coenzyme A transporter 1</fullName>
    </recommendedName>
</protein>
<feature type="transmembrane region" description="Helical" evidence="6">
    <location>
        <begin position="280"/>
        <end position="299"/>
    </location>
</feature>
<evidence type="ECO:0000256" key="2">
    <source>
        <dbReference type="ARBA" id="ARBA00022692"/>
    </source>
</evidence>
<keyword evidence="10" id="KW-1185">Reference proteome</keyword>
<dbReference type="AlphaFoldDB" id="A0A177UEG3"/>
<feature type="transmembrane region" description="Helical" evidence="6">
    <location>
        <begin position="89"/>
        <end position="113"/>
    </location>
</feature>
<dbReference type="Proteomes" id="UP000077671">
    <property type="component" value="Unassembled WGS sequence"/>
</dbReference>
<reference evidence="7" key="3">
    <citation type="submission" date="2020-10" db="EMBL/GenBank/DDBJ databases">
        <authorList>
            <person name="Sedaghatjoo S."/>
        </authorList>
    </citation>
    <scope>NUCLEOTIDE SEQUENCE</scope>
    <source>
        <strain evidence="7">AZH3</strain>
    </source>
</reference>
<evidence type="ECO:0000313" key="10">
    <source>
        <dbReference type="Proteomes" id="UP000836402"/>
    </source>
</evidence>
<evidence type="ECO:0000313" key="9">
    <source>
        <dbReference type="Proteomes" id="UP000077671"/>
    </source>
</evidence>
<dbReference type="FunFam" id="1.20.1250.20:FF:000289">
    <property type="entry name" value="Acetyl-coenzyme A transporter 1"/>
    <property type="match status" value="1"/>
</dbReference>